<comment type="caution">
    <text evidence="2">The sequence shown here is derived from an EMBL/GenBank/DDBJ whole genome shotgun (WGS) entry which is preliminary data.</text>
</comment>
<reference evidence="2" key="2">
    <citation type="journal article" date="2023" name="BMC Genomics">
        <title>Pest status, molecular evolution, and epigenetic factors derived from the genome assembly of Frankliniella fusca, a thysanopteran phytovirus vector.</title>
        <authorList>
            <person name="Catto M.A."/>
            <person name="Labadie P.E."/>
            <person name="Jacobson A.L."/>
            <person name="Kennedy G.G."/>
            <person name="Srinivasan R."/>
            <person name="Hunt B.G."/>
        </authorList>
    </citation>
    <scope>NUCLEOTIDE SEQUENCE</scope>
    <source>
        <strain evidence="2">PL_HMW_Pooled</strain>
    </source>
</reference>
<organism evidence="2 3">
    <name type="scientific">Frankliniella fusca</name>
    <dbReference type="NCBI Taxonomy" id="407009"/>
    <lineage>
        <taxon>Eukaryota</taxon>
        <taxon>Metazoa</taxon>
        <taxon>Ecdysozoa</taxon>
        <taxon>Arthropoda</taxon>
        <taxon>Hexapoda</taxon>
        <taxon>Insecta</taxon>
        <taxon>Pterygota</taxon>
        <taxon>Neoptera</taxon>
        <taxon>Paraneoptera</taxon>
        <taxon>Thysanoptera</taxon>
        <taxon>Terebrantia</taxon>
        <taxon>Thripoidea</taxon>
        <taxon>Thripidae</taxon>
        <taxon>Frankliniella</taxon>
    </lineage>
</organism>
<feature type="region of interest" description="Disordered" evidence="1">
    <location>
        <begin position="113"/>
        <end position="147"/>
    </location>
</feature>
<keyword evidence="3" id="KW-1185">Reference proteome</keyword>
<protein>
    <submittedName>
        <fullName evidence="2">Zinc finger protein 875</fullName>
    </submittedName>
</protein>
<reference evidence="2" key="1">
    <citation type="submission" date="2021-07" db="EMBL/GenBank/DDBJ databases">
        <authorList>
            <person name="Catto M.A."/>
            <person name="Jacobson A."/>
            <person name="Kennedy G."/>
            <person name="Labadie P."/>
            <person name="Hunt B.G."/>
            <person name="Srinivasan R."/>
        </authorList>
    </citation>
    <scope>NUCLEOTIDE SEQUENCE</scope>
    <source>
        <strain evidence="2">PL_HMW_Pooled</strain>
        <tissue evidence="2">Head</tissue>
    </source>
</reference>
<proteinExistence type="predicted"/>
<feature type="region of interest" description="Disordered" evidence="1">
    <location>
        <begin position="1"/>
        <end position="26"/>
    </location>
</feature>
<dbReference type="AlphaFoldDB" id="A0AAE1GTW9"/>
<feature type="compositionally biased region" description="Polar residues" evidence="1">
    <location>
        <begin position="14"/>
        <end position="24"/>
    </location>
</feature>
<name>A0AAE1GTW9_9NEOP</name>
<evidence type="ECO:0000256" key="1">
    <source>
        <dbReference type="SAM" id="MobiDB-lite"/>
    </source>
</evidence>
<dbReference type="Proteomes" id="UP001219518">
    <property type="component" value="Unassembled WGS sequence"/>
</dbReference>
<gene>
    <name evidence="2" type="ORF">KUF71_018421</name>
</gene>
<dbReference type="EMBL" id="JAHWGI010000019">
    <property type="protein sequence ID" value="KAK3907785.1"/>
    <property type="molecule type" value="Genomic_DNA"/>
</dbReference>
<evidence type="ECO:0000313" key="3">
    <source>
        <dbReference type="Proteomes" id="UP001219518"/>
    </source>
</evidence>
<accession>A0AAE1GTW9</accession>
<evidence type="ECO:0000313" key="2">
    <source>
        <dbReference type="EMBL" id="KAK3907785.1"/>
    </source>
</evidence>
<feature type="compositionally biased region" description="Acidic residues" evidence="1">
    <location>
        <begin position="119"/>
        <end position="129"/>
    </location>
</feature>
<sequence>MSGLQLKSPRKLSQKTSIPPSKSYKSYRKTDIIPKTTLHRWKKIYGDKIPEYLFNQQCHSNKSNDKVSRRSDTADKCGQVWSAHSSASSFTTQRVFEGIESFVIPECSGEDMNLASEQADADQGEEEQEKEVKYASINVLTGSRGKQ</sequence>